<dbReference type="GO" id="GO:0006071">
    <property type="term" value="P:glycerol metabolic process"/>
    <property type="evidence" value="ECO:0007669"/>
    <property type="project" value="InterPro"/>
</dbReference>
<evidence type="ECO:0000259" key="1">
    <source>
        <dbReference type="PROSITE" id="PS51480"/>
    </source>
</evidence>
<gene>
    <name evidence="2" type="ORF">IAC50_05775</name>
</gene>
<dbReference type="AlphaFoldDB" id="A0A9D1L6H6"/>
<proteinExistence type="predicted"/>
<dbReference type="Pfam" id="PF21645">
    <property type="entry name" value="FakA-like_M"/>
    <property type="match status" value="1"/>
</dbReference>
<comment type="caution">
    <text evidence="2">The sequence shown here is derived from an EMBL/GenBank/DDBJ whole genome shotgun (WGS) entry which is preliminary data.</text>
</comment>
<name>A0A9D1L6H6_9FIRM</name>
<dbReference type="Pfam" id="PF02734">
    <property type="entry name" value="Dak2"/>
    <property type="match status" value="1"/>
</dbReference>
<dbReference type="SUPFAM" id="SSF101473">
    <property type="entry name" value="DhaL-like"/>
    <property type="match status" value="1"/>
</dbReference>
<dbReference type="InterPro" id="IPR050270">
    <property type="entry name" value="DegV_domain_contain"/>
</dbReference>
<evidence type="ECO:0000313" key="2">
    <source>
        <dbReference type="EMBL" id="HIU25985.1"/>
    </source>
</evidence>
<dbReference type="PROSITE" id="PS51480">
    <property type="entry name" value="DHAL"/>
    <property type="match status" value="1"/>
</dbReference>
<dbReference type="SMART" id="SM01120">
    <property type="entry name" value="Dak2"/>
    <property type="match status" value="1"/>
</dbReference>
<evidence type="ECO:0000313" key="3">
    <source>
        <dbReference type="Proteomes" id="UP000824090"/>
    </source>
</evidence>
<dbReference type="PANTHER" id="PTHR33434:SF4">
    <property type="entry name" value="PHOSPHATASE PROTEIN"/>
    <property type="match status" value="1"/>
</dbReference>
<dbReference type="Pfam" id="PF13684">
    <property type="entry name" value="FakA-like_C"/>
    <property type="match status" value="1"/>
</dbReference>
<sequence>MSKSTAIDGIRYARMVQAGAANLRLHTQAINNLNVFPIPDGDTGDNMLLTMVGGADAAGCGSESVSDTARRVSDGMLLSARGNSGVILSQIFEGIADGLEGLDEADNQAFASALREGVRRGYNAVMEPAEGTMLTVARRAAEYISAKASPDVKTMMKDCLREAKRALESTPDMLPVLKKAGVVDSGGAGFVYILEGMIQAFDDEGDIRAFGSMEAQQQDIDVTLFTEDSILEYGYCTELLLRLQRCKTDPETFSVEPLTELLKSIGESVVAFKTGSIVKIHIHTMSPDKALAFCQRYGEFLKVKIENMSLQHRDSIPGSLDSPEGTEGGRSPYGIVAVASGEGIQRLFIDGGAYIIVEGGNPSAEEFLEAFGRVDADVIFVLPNNGNAVPAAQQAAGMYGASEVRVIESRTIGDGYAALSMISFDSGDVEQMERDMTEAMEGVATAEVSRCVRDTEEVKKGDYIGVAGKRIIAAGSDRLETAYSTVNALNTGQYDICILIRGSGAGEKEAKKLEEYLRQRYPGMEIYVVNGMQEIYDYIVVLE</sequence>
<dbReference type="GO" id="GO:0004371">
    <property type="term" value="F:glycerone kinase activity"/>
    <property type="evidence" value="ECO:0007669"/>
    <property type="project" value="InterPro"/>
</dbReference>
<dbReference type="InterPro" id="IPR036117">
    <property type="entry name" value="DhaL_dom_sf"/>
</dbReference>
<dbReference type="EMBL" id="DVMP01000105">
    <property type="protein sequence ID" value="HIU25985.1"/>
    <property type="molecule type" value="Genomic_DNA"/>
</dbReference>
<dbReference type="SMART" id="SM01121">
    <property type="entry name" value="Dak1_2"/>
    <property type="match status" value="1"/>
</dbReference>
<feature type="domain" description="DhaL" evidence="1">
    <location>
        <begin position="10"/>
        <end position="199"/>
    </location>
</feature>
<dbReference type="InterPro" id="IPR004007">
    <property type="entry name" value="DhaL_dom"/>
</dbReference>
<dbReference type="InterPro" id="IPR048394">
    <property type="entry name" value="FakA-like_M"/>
</dbReference>
<organism evidence="2 3">
    <name type="scientific">Candidatus Allocopromorpha excrementigallinarum</name>
    <dbReference type="NCBI Taxonomy" id="2840742"/>
    <lineage>
        <taxon>Bacteria</taxon>
        <taxon>Bacillati</taxon>
        <taxon>Bacillota</taxon>
        <taxon>Clostridia</taxon>
        <taxon>Eubacteriales</taxon>
        <taxon>Eubacteriaceae</taxon>
        <taxon>Eubacteriaceae incertae sedis</taxon>
        <taxon>Candidatus Allocopromorpha</taxon>
    </lineage>
</organism>
<dbReference type="Gene3D" id="1.25.40.340">
    <property type="match status" value="1"/>
</dbReference>
<dbReference type="InterPro" id="IPR019986">
    <property type="entry name" value="YloV-like"/>
</dbReference>
<reference evidence="2" key="1">
    <citation type="submission" date="2020-10" db="EMBL/GenBank/DDBJ databases">
        <authorList>
            <person name="Gilroy R."/>
        </authorList>
    </citation>
    <scope>NUCLEOTIDE SEQUENCE</scope>
    <source>
        <strain evidence="2">ChiHcec3-6078</strain>
    </source>
</reference>
<dbReference type="NCBIfam" id="TIGR03599">
    <property type="entry name" value="YloV"/>
    <property type="match status" value="1"/>
</dbReference>
<accession>A0A9D1L6H6</accession>
<reference evidence="2" key="2">
    <citation type="journal article" date="2021" name="PeerJ">
        <title>Extensive microbial diversity within the chicken gut microbiome revealed by metagenomics and culture.</title>
        <authorList>
            <person name="Gilroy R."/>
            <person name="Ravi A."/>
            <person name="Getino M."/>
            <person name="Pursley I."/>
            <person name="Horton D.L."/>
            <person name="Alikhan N.F."/>
            <person name="Baker D."/>
            <person name="Gharbi K."/>
            <person name="Hall N."/>
            <person name="Watson M."/>
            <person name="Adriaenssens E.M."/>
            <person name="Foster-Nyarko E."/>
            <person name="Jarju S."/>
            <person name="Secka A."/>
            <person name="Antonio M."/>
            <person name="Oren A."/>
            <person name="Chaudhuri R.R."/>
            <person name="La Ragione R."/>
            <person name="Hildebrand F."/>
            <person name="Pallen M.J."/>
        </authorList>
    </citation>
    <scope>NUCLEOTIDE SEQUENCE</scope>
    <source>
        <strain evidence="2">ChiHcec3-6078</strain>
    </source>
</reference>
<dbReference type="InterPro" id="IPR033470">
    <property type="entry name" value="FakA-like_C"/>
</dbReference>
<dbReference type="Proteomes" id="UP000824090">
    <property type="component" value="Unassembled WGS sequence"/>
</dbReference>
<dbReference type="PANTHER" id="PTHR33434">
    <property type="entry name" value="DEGV DOMAIN-CONTAINING PROTEIN DR_1986-RELATED"/>
    <property type="match status" value="1"/>
</dbReference>
<protein>
    <submittedName>
        <fullName evidence="2">DAK2 domain-containing protein</fullName>
    </submittedName>
</protein>